<sequence length="79" mass="9331">MENDAYKELSKQYSRRFGKIAVDKRFIMTEELKVAMAEQIEDDISNKPHRLIGQILLENGWITNEQIEIVLRELHNVDD</sequence>
<dbReference type="EMBL" id="LAZR01050815">
    <property type="protein sequence ID" value="KKK86505.1"/>
    <property type="molecule type" value="Genomic_DNA"/>
</dbReference>
<accession>A0A0F8ZKF5</accession>
<protein>
    <submittedName>
        <fullName evidence="1">Uncharacterized protein</fullName>
    </submittedName>
</protein>
<dbReference type="AlphaFoldDB" id="A0A0F8ZKF5"/>
<reference evidence="1" key="1">
    <citation type="journal article" date="2015" name="Nature">
        <title>Complex archaea that bridge the gap between prokaryotes and eukaryotes.</title>
        <authorList>
            <person name="Spang A."/>
            <person name="Saw J.H."/>
            <person name="Jorgensen S.L."/>
            <person name="Zaremba-Niedzwiedzka K."/>
            <person name="Martijn J."/>
            <person name="Lind A.E."/>
            <person name="van Eijk R."/>
            <person name="Schleper C."/>
            <person name="Guy L."/>
            <person name="Ettema T.J."/>
        </authorList>
    </citation>
    <scope>NUCLEOTIDE SEQUENCE</scope>
</reference>
<evidence type="ECO:0000313" key="1">
    <source>
        <dbReference type="EMBL" id="KKK86505.1"/>
    </source>
</evidence>
<organism evidence="1">
    <name type="scientific">marine sediment metagenome</name>
    <dbReference type="NCBI Taxonomy" id="412755"/>
    <lineage>
        <taxon>unclassified sequences</taxon>
        <taxon>metagenomes</taxon>
        <taxon>ecological metagenomes</taxon>
    </lineage>
</organism>
<gene>
    <name evidence="1" type="ORF">LCGC14_2762560</name>
</gene>
<proteinExistence type="predicted"/>
<name>A0A0F8ZKF5_9ZZZZ</name>
<comment type="caution">
    <text evidence="1">The sequence shown here is derived from an EMBL/GenBank/DDBJ whole genome shotgun (WGS) entry which is preliminary data.</text>
</comment>